<dbReference type="SUPFAM" id="SSF52540">
    <property type="entry name" value="P-loop containing nucleoside triphosphate hydrolases"/>
    <property type="match status" value="1"/>
</dbReference>
<dbReference type="InterPro" id="IPR001387">
    <property type="entry name" value="Cro/C1-type_HTH"/>
</dbReference>
<dbReference type="RefSeq" id="WP_378261130.1">
    <property type="nucleotide sequence ID" value="NZ_JBHUKR010000004.1"/>
</dbReference>
<dbReference type="Pfam" id="PF13424">
    <property type="entry name" value="TPR_12"/>
    <property type="match status" value="1"/>
</dbReference>
<dbReference type="PANTHER" id="PTHR47691">
    <property type="entry name" value="REGULATOR-RELATED"/>
    <property type="match status" value="1"/>
</dbReference>
<dbReference type="Gene3D" id="1.10.260.40">
    <property type="entry name" value="lambda repressor-like DNA-binding domains"/>
    <property type="match status" value="1"/>
</dbReference>
<dbReference type="InterPro" id="IPR019734">
    <property type="entry name" value="TPR_rpt"/>
</dbReference>
<evidence type="ECO:0000313" key="2">
    <source>
        <dbReference type="EMBL" id="MFD2415384.1"/>
    </source>
</evidence>
<organism evidence="2 3">
    <name type="scientific">Amycolatopsis pigmentata</name>
    <dbReference type="NCBI Taxonomy" id="450801"/>
    <lineage>
        <taxon>Bacteria</taxon>
        <taxon>Bacillati</taxon>
        <taxon>Actinomycetota</taxon>
        <taxon>Actinomycetes</taxon>
        <taxon>Pseudonocardiales</taxon>
        <taxon>Pseudonocardiaceae</taxon>
        <taxon>Amycolatopsis</taxon>
    </lineage>
</organism>
<dbReference type="InterPro" id="IPR011990">
    <property type="entry name" value="TPR-like_helical_dom_sf"/>
</dbReference>
<proteinExistence type="predicted"/>
<dbReference type="SMART" id="SM00382">
    <property type="entry name" value="AAA"/>
    <property type="match status" value="1"/>
</dbReference>
<dbReference type="Gene3D" id="1.25.40.10">
    <property type="entry name" value="Tetratricopeptide repeat domain"/>
    <property type="match status" value="1"/>
</dbReference>
<name>A0ABW5FKS3_9PSEU</name>
<dbReference type="CDD" id="cd00093">
    <property type="entry name" value="HTH_XRE"/>
    <property type="match status" value="1"/>
</dbReference>
<dbReference type="SUPFAM" id="SSF48452">
    <property type="entry name" value="TPR-like"/>
    <property type="match status" value="1"/>
</dbReference>
<dbReference type="Pfam" id="PF13560">
    <property type="entry name" value="HTH_31"/>
    <property type="match status" value="1"/>
</dbReference>
<evidence type="ECO:0000259" key="1">
    <source>
        <dbReference type="SMART" id="SM00382"/>
    </source>
</evidence>
<dbReference type="Gene3D" id="3.40.50.300">
    <property type="entry name" value="P-loop containing nucleotide triphosphate hydrolases"/>
    <property type="match status" value="1"/>
</dbReference>
<protein>
    <submittedName>
        <fullName evidence="2">Tetratricopeptide repeat protein</fullName>
    </submittedName>
</protein>
<accession>A0ABW5FKS3</accession>
<dbReference type="InterPro" id="IPR027417">
    <property type="entry name" value="P-loop_NTPase"/>
</dbReference>
<dbReference type="EMBL" id="JBHUKR010000004">
    <property type="protein sequence ID" value="MFD2415384.1"/>
    <property type="molecule type" value="Genomic_DNA"/>
</dbReference>
<dbReference type="PANTHER" id="PTHR47691:SF3">
    <property type="entry name" value="HTH-TYPE TRANSCRIPTIONAL REGULATOR RV0890C-RELATED"/>
    <property type="match status" value="1"/>
</dbReference>
<dbReference type="Proteomes" id="UP001597417">
    <property type="component" value="Unassembled WGS sequence"/>
</dbReference>
<keyword evidence="3" id="KW-1185">Reference proteome</keyword>
<dbReference type="SMART" id="SM00028">
    <property type="entry name" value="TPR"/>
    <property type="match status" value="5"/>
</dbReference>
<gene>
    <name evidence="2" type="ORF">ACFSXZ_03480</name>
</gene>
<dbReference type="InterPro" id="IPR041664">
    <property type="entry name" value="AAA_16"/>
</dbReference>
<dbReference type="InterPro" id="IPR003593">
    <property type="entry name" value="AAA+_ATPase"/>
</dbReference>
<comment type="caution">
    <text evidence="2">The sequence shown here is derived from an EMBL/GenBank/DDBJ whole genome shotgun (WGS) entry which is preliminary data.</text>
</comment>
<feature type="domain" description="AAA+ ATPase" evidence="1">
    <location>
        <begin position="110"/>
        <end position="246"/>
    </location>
</feature>
<dbReference type="SUPFAM" id="SSF47413">
    <property type="entry name" value="lambda repressor-like DNA-binding domains"/>
    <property type="match status" value="1"/>
</dbReference>
<evidence type="ECO:0000313" key="3">
    <source>
        <dbReference type="Proteomes" id="UP001597417"/>
    </source>
</evidence>
<dbReference type="InterPro" id="IPR010982">
    <property type="entry name" value="Lambda_DNA-bd_dom_sf"/>
</dbReference>
<dbReference type="Pfam" id="PF13191">
    <property type="entry name" value="AAA_16"/>
    <property type="match status" value="1"/>
</dbReference>
<dbReference type="PRINTS" id="PR00364">
    <property type="entry name" value="DISEASERSIST"/>
</dbReference>
<sequence length="736" mass="79653">MEATGFAAELHRLRARSGLTWTALASAVGYSTSFVWKVAHGQRAPSTDLVRRLDTALAADGLLEKFLHTSADGPRLPRPVQLPTVTGEFVGRDEQLRTLDELLLDPGRRAAKIVTIEGAPGVGKTTLAVRWAATAAERFPGGCLFADLGGHLAADGPQTVLHWFLTALGLPQEVLSAATVEELGSLFRSVTAANPVLLVLDDATTAEPVRALLPGQSCAVVLTSRRHLPDLAVATGSASIRLGPLPPADARRLLGRLAGKARIDAEPQAVELIADRCGRLPLALRLAGEQLAARPHLTLRQLAEELEPEGTRLNVLASADLSVRSVIDVSYRMLSPAVARTWRLLAAQPCPVLDIAAVAALADVEIGTARESVARLVEAHLVETARDGRVRLHGLLRVYATERACAEESAEGRERAWHRLFSWYLSAAAAASDALIPGSTGEAVDVVGGKPLDSYQDAISWYEAELASVLALVRRGVEHGGVPVWKLAVLFWPYLYLSKQWQPFLDLTANALTVARRENDEVGTAWCLQGLGWVLHELGRDRDAVCHLRKAARLHADNEDDRGRAWTDFALGECLNSLGEHEEAYELFLCALAHFRIHWPLGVAIVQPGLAIALEHLDQHDEALTVAAEALRCAQKLGVRPLESRAHYQLGLLHLGHGEARDALVHLDHALTLRRATRERWGEADTQLVRGQALASLGQCAAAREAVDEAIRIFGELHDHRALHAHATLVTLNLTA</sequence>
<reference evidence="3" key="1">
    <citation type="journal article" date="2019" name="Int. J. Syst. Evol. Microbiol.">
        <title>The Global Catalogue of Microorganisms (GCM) 10K type strain sequencing project: providing services to taxonomists for standard genome sequencing and annotation.</title>
        <authorList>
            <consortium name="The Broad Institute Genomics Platform"/>
            <consortium name="The Broad Institute Genome Sequencing Center for Infectious Disease"/>
            <person name="Wu L."/>
            <person name="Ma J."/>
        </authorList>
    </citation>
    <scope>NUCLEOTIDE SEQUENCE [LARGE SCALE GENOMIC DNA]</scope>
    <source>
        <strain evidence="3">CGMCC 4.7645</strain>
    </source>
</reference>